<dbReference type="AlphaFoldDB" id="A0A0V1M778"/>
<keyword evidence="1" id="KW-1133">Transmembrane helix</keyword>
<evidence type="ECO:0000313" key="2">
    <source>
        <dbReference type="EMBL" id="KRZ67636.1"/>
    </source>
</evidence>
<comment type="caution">
    <text evidence="2">The sequence shown here is derived from an EMBL/GenBank/DDBJ whole genome shotgun (WGS) entry which is preliminary data.</text>
</comment>
<evidence type="ECO:0000313" key="3">
    <source>
        <dbReference type="Proteomes" id="UP000054843"/>
    </source>
</evidence>
<protein>
    <submittedName>
        <fullName evidence="2">Uncharacterized protein</fullName>
    </submittedName>
</protein>
<dbReference type="EMBL" id="JYDO01000190">
    <property type="protein sequence ID" value="KRZ67636.1"/>
    <property type="molecule type" value="Genomic_DNA"/>
</dbReference>
<feature type="transmembrane region" description="Helical" evidence="1">
    <location>
        <begin position="60"/>
        <end position="82"/>
    </location>
</feature>
<evidence type="ECO:0000256" key="1">
    <source>
        <dbReference type="SAM" id="Phobius"/>
    </source>
</evidence>
<accession>A0A0V1M778</accession>
<organism evidence="2 3">
    <name type="scientific">Trichinella papuae</name>
    <dbReference type="NCBI Taxonomy" id="268474"/>
    <lineage>
        <taxon>Eukaryota</taxon>
        <taxon>Metazoa</taxon>
        <taxon>Ecdysozoa</taxon>
        <taxon>Nematoda</taxon>
        <taxon>Enoplea</taxon>
        <taxon>Dorylaimia</taxon>
        <taxon>Trichinellida</taxon>
        <taxon>Trichinellidae</taxon>
        <taxon>Trichinella</taxon>
    </lineage>
</organism>
<keyword evidence="1" id="KW-0472">Membrane</keyword>
<gene>
    <name evidence="2" type="ORF">T10_8828</name>
</gene>
<feature type="non-terminal residue" evidence="2">
    <location>
        <position position="1"/>
    </location>
</feature>
<keyword evidence="1" id="KW-0812">Transmembrane</keyword>
<name>A0A0V1M778_9BILA</name>
<proteinExistence type="predicted"/>
<keyword evidence="3" id="KW-1185">Reference proteome</keyword>
<sequence length="123" mass="13592">LLDIVSICAPFVNYPFPFVGISNEAVIPKVGATAYLGLMESCKRVFEDGDWVNGGITMPFISVSVNFLLLALLSLTACYCSLYSCHGDGSLVNVPTQMRKPGFLVVLDRARYSRETRKNHREV</sequence>
<reference evidence="2 3" key="1">
    <citation type="submission" date="2015-01" db="EMBL/GenBank/DDBJ databases">
        <title>Evolution of Trichinella species and genotypes.</title>
        <authorList>
            <person name="Korhonen P.K."/>
            <person name="Edoardo P."/>
            <person name="Giuseppe L.R."/>
            <person name="Gasser R.B."/>
        </authorList>
    </citation>
    <scope>NUCLEOTIDE SEQUENCE [LARGE SCALE GENOMIC DNA]</scope>
    <source>
        <strain evidence="2">ISS1980</strain>
    </source>
</reference>
<dbReference type="Proteomes" id="UP000054843">
    <property type="component" value="Unassembled WGS sequence"/>
</dbReference>